<proteinExistence type="predicted"/>
<dbReference type="AlphaFoldDB" id="A0A9R1X7M6"/>
<protein>
    <submittedName>
        <fullName evidence="2">Uncharacterized protein</fullName>
    </submittedName>
</protein>
<dbReference type="EMBL" id="NBSK02000006">
    <property type="protein sequence ID" value="KAJ0201759.1"/>
    <property type="molecule type" value="Genomic_DNA"/>
</dbReference>
<dbReference type="Proteomes" id="UP000235145">
    <property type="component" value="Unassembled WGS sequence"/>
</dbReference>
<name>A0A9R1X7M6_LACSA</name>
<reference evidence="2 3" key="1">
    <citation type="journal article" date="2017" name="Nat. Commun.">
        <title>Genome assembly with in vitro proximity ligation data and whole-genome triplication in lettuce.</title>
        <authorList>
            <person name="Reyes-Chin-Wo S."/>
            <person name="Wang Z."/>
            <person name="Yang X."/>
            <person name="Kozik A."/>
            <person name="Arikit S."/>
            <person name="Song C."/>
            <person name="Xia L."/>
            <person name="Froenicke L."/>
            <person name="Lavelle D.O."/>
            <person name="Truco M.J."/>
            <person name="Xia R."/>
            <person name="Zhu S."/>
            <person name="Xu C."/>
            <person name="Xu H."/>
            <person name="Xu X."/>
            <person name="Cox K."/>
            <person name="Korf I."/>
            <person name="Meyers B.C."/>
            <person name="Michelmore R.W."/>
        </authorList>
    </citation>
    <scope>NUCLEOTIDE SEQUENCE [LARGE SCALE GENOMIC DNA]</scope>
    <source>
        <strain evidence="3">cv. Salinas</strain>
        <tissue evidence="2">Seedlings</tissue>
    </source>
</reference>
<evidence type="ECO:0000256" key="1">
    <source>
        <dbReference type="SAM" id="MobiDB-lite"/>
    </source>
</evidence>
<evidence type="ECO:0000313" key="2">
    <source>
        <dbReference type="EMBL" id="KAJ0201759.1"/>
    </source>
</evidence>
<feature type="compositionally biased region" description="Basic and acidic residues" evidence="1">
    <location>
        <begin position="62"/>
        <end position="73"/>
    </location>
</feature>
<organism evidence="2 3">
    <name type="scientific">Lactuca sativa</name>
    <name type="common">Garden lettuce</name>
    <dbReference type="NCBI Taxonomy" id="4236"/>
    <lineage>
        <taxon>Eukaryota</taxon>
        <taxon>Viridiplantae</taxon>
        <taxon>Streptophyta</taxon>
        <taxon>Embryophyta</taxon>
        <taxon>Tracheophyta</taxon>
        <taxon>Spermatophyta</taxon>
        <taxon>Magnoliopsida</taxon>
        <taxon>eudicotyledons</taxon>
        <taxon>Gunneridae</taxon>
        <taxon>Pentapetalae</taxon>
        <taxon>asterids</taxon>
        <taxon>campanulids</taxon>
        <taxon>Asterales</taxon>
        <taxon>Asteraceae</taxon>
        <taxon>Cichorioideae</taxon>
        <taxon>Cichorieae</taxon>
        <taxon>Lactucinae</taxon>
        <taxon>Lactuca</taxon>
    </lineage>
</organism>
<keyword evidence="3" id="KW-1185">Reference proteome</keyword>
<gene>
    <name evidence="2" type="ORF">LSAT_V11C600326160</name>
</gene>
<evidence type="ECO:0000313" key="3">
    <source>
        <dbReference type="Proteomes" id="UP000235145"/>
    </source>
</evidence>
<sequence>MVATTMAGGHGATTSWWWRRGFLPISDHETILQTSLVKHTHTNIGSHSQLPIHGGMQRLDDMEASEQRLERQWRRSSNTEWSGEERRSVVGSSGGRTKRRRQRPPASSFAATVEKTTAAPMSSFDPFVGVVMAVALGSLECYGGDAGGE</sequence>
<comment type="caution">
    <text evidence="2">The sequence shown here is derived from an EMBL/GenBank/DDBJ whole genome shotgun (WGS) entry which is preliminary data.</text>
</comment>
<accession>A0A9R1X7M6</accession>
<feature type="region of interest" description="Disordered" evidence="1">
    <location>
        <begin position="62"/>
        <end position="112"/>
    </location>
</feature>